<name>A0A518EPQ8_9BACT</name>
<evidence type="ECO:0000256" key="7">
    <source>
        <dbReference type="ARBA" id="ARBA00023027"/>
    </source>
</evidence>
<dbReference type="EMBL" id="CP036434">
    <property type="protein sequence ID" value="QDV06077.1"/>
    <property type="molecule type" value="Genomic_DNA"/>
</dbReference>
<dbReference type="PANTHER" id="PTHR22912">
    <property type="entry name" value="DISULFIDE OXIDOREDUCTASE"/>
    <property type="match status" value="1"/>
</dbReference>
<dbReference type="EC" id="1.8.1.4" evidence="2 14"/>
<keyword evidence="5 12" id="KW-0274">FAD</keyword>
<dbReference type="PRINTS" id="PR00368">
    <property type="entry name" value="FADPNR"/>
</dbReference>
<comment type="catalytic activity">
    <reaction evidence="10 14">
        <text>N(6)-[(R)-dihydrolipoyl]-L-lysyl-[protein] + NAD(+) = N(6)-[(R)-lipoyl]-L-lysyl-[protein] + NADH + H(+)</text>
        <dbReference type="Rhea" id="RHEA:15045"/>
        <dbReference type="Rhea" id="RHEA-COMP:10474"/>
        <dbReference type="Rhea" id="RHEA-COMP:10475"/>
        <dbReference type="ChEBI" id="CHEBI:15378"/>
        <dbReference type="ChEBI" id="CHEBI:57540"/>
        <dbReference type="ChEBI" id="CHEBI:57945"/>
        <dbReference type="ChEBI" id="CHEBI:83099"/>
        <dbReference type="ChEBI" id="CHEBI:83100"/>
        <dbReference type="EC" id="1.8.1.4"/>
    </reaction>
</comment>
<keyword evidence="8" id="KW-1015">Disulfide bond</keyword>
<feature type="domain" description="FAD/NAD(P)-binding" evidence="16">
    <location>
        <begin position="6"/>
        <end position="326"/>
    </location>
</feature>
<evidence type="ECO:0000256" key="6">
    <source>
        <dbReference type="ARBA" id="ARBA00023002"/>
    </source>
</evidence>
<feature type="active site" description="Proton acceptor" evidence="11">
    <location>
        <position position="443"/>
    </location>
</feature>
<evidence type="ECO:0000256" key="12">
    <source>
        <dbReference type="PIRSR" id="PIRSR000350-3"/>
    </source>
</evidence>
<evidence type="ECO:0000256" key="1">
    <source>
        <dbReference type="ARBA" id="ARBA00007532"/>
    </source>
</evidence>
<dbReference type="Pfam" id="PF02852">
    <property type="entry name" value="Pyr_redox_dim"/>
    <property type="match status" value="1"/>
</dbReference>
<dbReference type="OrthoDB" id="230580at2"/>
<keyword evidence="12" id="KW-0547">Nucleotide-binding</keyword>
<comment type="cofactor">
    <cofactor evidence="12 14">
        <name>FAD</name>
        <dbReference type="ChEBI" id="CHEBI:57692"/>
    </cofactor>
    <text evidence="12 14">Binds 1 FAD per subunit.</text>
</comment>
<dbReference type="InterPro" id="IPR004099">
    <property type="entry name" value="Pyr_nucl-diS_OxRdtase_dimer"/>
</dbReference>
<dbReference type="InterPro" id="IPR006258">
    <property type="entry name" value="Lipoamide_DH"/>
</dbReference>
<keyword evidence="6 14" id="KW-0560">Oxidoreductase</keyword>
<dbReference type="AlphaFoldDB" id="A0A518EPQ8"/>
<comment type="similarity">
    <text evidence="1 14">Belongs to the class-I pyridine nucleotide-disulfide oxidoreductase family.</text>
</comment>
<keyword evidence="7 12" id="KW-0520">NAD</keyword>
<dbReference type="Proteomes" id="UP000320390">
    <property type="component" value="Chromosome"/>
</dbReference>
<dbReference type="GO" id="GO:0006103">
    <property type="term" value="P:2-oxoglutarate metabolic process"/>
    <property type="evidence" value="ECO:0007669"/>
    <property type="project" value="TreeGrafter"/>
</dbReference>
<evidence type="ECO:0000256" key="2">
    <source>
        <dbReference type="ARBA" id="ARBA00012608"/>
    </source>
</evidence>
<feature type="binding site" evidence="12">
    <location>
        <position position="311"/>
    </location>
    <ligand>
        <name>FAD</name>
        <dbReference type="ChEBI" id="CHEBI:57692"/>
    </ligand>
</feature>
<dbReference type="PRINTS" id="PR00411">
    <property type="entry name" value="PNDRDTASEI"/>
</dbReference>
<dbReference type="InterPro" id="IPR023753">
    <property type="entry name" value="FAD/NAD-binding_dom"/>
</dbReference>
<dbReference type="InterPro" id="IPR036188">
    <property type="entry name" value="FAD/NAD-bd_sf"/>
</dbReference>
<evidence type="ECO:0000259" key="15">
    <source>
        <dbReference type="Pfam" id="PF02852"/>
    </source>
</evidence>
<proteinExistence type="inferred from homology"/>
<evidence type="ECO:0000313" key="18">
    <source>
        <dbReference type="Proteomes" id="UP000320390"/>
    </source>
</evidence>
<evidence type="ECO:0000256" key="5">
    <source>
        <dbReference type="ARBA" id="ARBA00022827"/>
    </source>
</evidence>
<organism evidence="17 18">
    <name type="scientific">Saltatorellus ferox</name>
    <dbReference type="NCBI Taxonomy" id="2528018"/>
    <lineage>
        <taxon>Bacteria</taxon>
        <taxon>Pseudomonadati</taxon>
        <taxon>Planctomycetota</taxon>
        <taxon>Planctomycetia</taxon>
        <taxon>Planctomycetia incertae sedis</taxon>
        <taxon>Saltatorellus</taxon>
    </lineage>
</organism>
<dbReference type="InterPro" id="IPR001100">
    <property type="entry name" value="Pyr_nuc-diS_OxRdtase"/>
</dbReference>
<evidence type="ECO:0000256" key="4">
    <source>
        <dbReference type="ARBA" id="ARBA00022630"/>
    </source>
</evidence>
<evidence type="ECO:0000256" key="9">
    <source>
        <dbReference type="ARBA" id="ARBA00023284"/>
    </source>
</evidence>
<accession>A0A518EPQ8</accession>
<dbReference type="SUPFAM" id="SSF51905">
    <property type="entry name" value="FAD/NAD(P)-binding domain"/>
    <property type="match status" value="1"/>
</dbReference>
<gene>
    <name evidence="17" type="primary">pdhD</name>
    <name evidence="17" type="ORF">Poly30_15810</name>
</gene>
<dbReference type="SUPFAM" id="SSF55424">
    <property type="entry name" value="FAD/NAD-linked reductases, dimerisation (C-terminal) domain"/>
    <property type="match status" value="1"/>
</dbReference>
<dbReference type="Gene3D" id="3.30.390.30">
    <property type="match status" value="1"/>
</dbReference>
<dbReference type="InterPro" id="IPR012999">
    <property type="entry name" value="Pyr_OxRdtase_I_AS"/>
</dbReference>
<dbReference type="InterPro" id="IPR016156">
    <property type="entry name" value="FAD/NAD-linked_Rdtase_dimer_sf"/>
</dbReference>
<dbReference type="FunFam" id="3.30.390.30:FF:000001">
    <property type="entry name" value="Dihydrolipoyl dehydrogenase"/>
    <property type="match status" value="1"/>
</dbReference>
<evidence type="ECO:0000256" key="14">
    <source>
        <dbReference type="RuleBase" id="RU003692"/>
    </source>
</evidence>
<keyword evidence="18" id="KW-1185">Reference proteome</keyword>
<dbReference type="RefSeq" id="WP_145195944.1">
    <property type="nucleotide sequence ID" value="NZ_CP036434.1"/>
</dbReference>
<dbReference type="NCBIfam" id="TIGR01350">
    <property type="entry name" value="lipoamide_DH"/>
    <property type="match status" value="1"/>
</dbReference>
<feature type="binding site" evidence="12">
    <location>
        <begin position="143"/>
        <end position="145"/>
    </location>
    <ligand>
        <name>FAD</name>
        <dbReference type="ChEBI" id="CHEBI:57692"/>
    </ligand>
</feature>
<dbReference type="Pfam" id="PF07992">
    <property type="entry name" value="Pyr_redox_2"/>
    <property type="match status" value="1"/>
</dbReference>
<feature type="binding site" evidence="12">
    <location>
        <begin position="317"/>
        <end position="320"/>
    </location>
    <ligand>
        <name>FAD</name>
        <dbReference type="ChEBI" id="CHEBI:57692"/>
    </ligand>
</feature>
<feature type="binding site" evidence="12">
    <location>
        <position position="203"/>
    </location>
    <ligand>
        <name>NAD(+)</name>
        <dbReference type="ChEBI" id="CHEBI:57540"/>
    </ligand>
</feature>
<keyword evidence="4 14" id="KW-0285">Flavoprotein</keyword>
<dbReference type="Gene3D" id="3.50.50.60">
    <property type="entry name" value="FAD/NAD(P)-binding domain"/>
    <property type="match status" value="2"/>
</dbReference>
<keyword evidence="9 14" id="KW-0676">Redox-active center</keyword>
<evidence type="ECO:0000256" key="10">
    <source>
        <dbReference type="ARBA" id="ARBA00049187"/>
    </source>
</evidence>
<feature type="binding site" evidence="12">
    <location>
        <begin position="180"/>
        <end position="187"/>
    </location>
    <ligand>
        <name>NAD(+)</name>
        <dbReference type="ChEBI" id="CHEBI:57540"/>
    </ligand>
</feature>
<dbReference type="PANTHER" id="PTHR22912:SF160">
    <property type="entry name" value="DIHYDROLIPOYL DEHYDROGENASE"/>
    <property type="match status" value="1"/>
</dbReference>
<feature type="disulfide bond" description="Redox-active" evidence="13">
    <location>
        <begin position="42"/>
        <end position="47"/>
    </location>
</feature>
<comment type="miscellaneous">
    <text evidence="14">The active site is a redox-active disulfide bond.</text>
</comment>
<evidence type="ECO:0000313" key="17">
    <source>
        <dbReference type="EMBL" id="QDV06077.1"/>
    </source>
</evidence>
<evidence type="ECO:0000256" key="8">
    <source>
        <dbReference type="ARBA" id="ARBA00023157"/>
    </source>
</evidence>
<sequence>MSSKRKVVVIGAGPAGYVCGIRLAQLGNDVTVVEKQYWGGTCLNVGCIPSKALIAAGSLLDKIRHADAMGITTKGVDLDIHKLVEWKQGVVGKLTSGVSGLLKQNGAKVVNGAAKIVDKNTVKVSGGSDGDVTLQCDDIVIATGSEVINIPGFTCDEKDVWSSTGALSPTEIPGHLLVIGGGYIGLELGMMYRKLGSEVTILEGTPGALPGQERDCVKVIERSMKKMGIKLITETFAQGWEAKGKKKIVTAKTKKGEEKIECDQILSTVGRKPYSADLGLENVGLTVTKQGFLEVDKQMRTKVPNIYAVGDIAGQPMLAHKGSHEGLVAAAVISGKNEEYDARCVPAVIFTSPEMSSVGLTEEQCKEKGLNYKTGQFPFAASGRAMSLMETDGFVKIIGDAETDEVLGVHMVGPEVTELIAEAALAIEMGATVEDIARTIHAHPTLPEAMMEAAEAVHGMVVHIYQKPKK</sequence>
<dbReference type="GO" id="GO:0004148">
    <property type="term" value="F:dihydrolipoyl dehydrogenase (NADH) activity"/>
    <property type="evidence" value="ECO:0007669"/>
    <property type="project" value="UniProtKB-EC"/>
</dbReference>
<evidence type="ECO:0000256" key="3">
    <source>
        <dbReference type="ARBA" id="ARBA00016961"/>
    </source>
</evidence>
<protein>
    <recommendedName>
        <fullName evidence="3 14">Dihydrolipoyl dehydrogenase</fullName>
        <ecNumber evidence="2 14">1.8.1.4</ecNumber>
    </recommendedName>
</protein>
<feature type="binding site" evidence="12">
    <location>
        <position position="270"/>
    </location>
    <ligand>
        <name>NAD(+)</name>
        <dbReference type="ChEBI" id="CHEBI:57540"/>
    </ligand>
</feature>
<dbReference type="PROSITE" id="PS00076">
    <property type="entry name" value="PYRIDINE_REDOX_1"/>
    <property type="match status" value="1"/>
</dbReference>
<reference evidence="17 18" key="1">
    <citation type="submission" date="2019-02" db="EMBL/GenBank/DDBJ databases">
        <title>Deep-cultivation of Planctomycetes and their phenomic and genomic characterization uncovers novel biology.</title>
        <authorList>
            <person name="Wiegand S."/>
            <person name="Jogler M."/>
            <person name="Boedeker C."/>
            <person name="Pinto D."/>
            <person name="Vollmers J."/>
            <person name="Rivas-Marin E."/>
            <person name="Kohn T."/>
            <person name="Peeters S.H."/>
            <person name="Heuer A."/>
            <person name="Rast P."/>
            <person name="Oberbeckmann S."/>
            <person name="Bunk B."/>
            <person name="Jeske O."/>
            <person name="Meyerdierks A."/>
            <person name="Storesund J.E."/>
            <person name="Kallscheuer N."/>
            <person name="Luecker S."/>
            <person name="Lage O.M."/>
            <person name="Pohl T."/>
            <person name="Merkel B.J."/>
            <person name="Hornburger P."/>
            <person name="Mueller R.-W."/>
            <person name="Bruemmer F."/>
            <person name="Labrenz M."/>
            <person name="Spormann A.M."/>
            <person name="Op den Camp H."/>
            <person name="Overmann J."/>
            <person name="Amann R."/>
            <person name="Jetten M.S.M."/>
            <person name="Mascher T."/>
            <person name="Medema M.H."/>
            <person name="Devos D.P."/>
            <person name="Kaster A.-K."/>
            <person name="Ovreas L."/>
            <person name="Rohde M."/>
            <person name="Galperin M.Y."/>
            <person name="Jogler C."/>
        </authorList>
    </citation>
    <scope>NUCLEOTIDE SEQUENCE [LARGE SCALE GENOMIC DNA]</scope>
    <source>
        <strain evidence="17 18">Poly30</strain>
    </source>
</reference>
<evidence type="ECO:0000256" key="13">
    <source>
        <dbReference type="PIRSR" id="PIRSR000350-4"/>
    </source>
</evidence>
<dbReference type="InterPro" id="IPR050151">
    <property type="entry name" value="Class-I_Pyr_Nuc-Dis_Oxidored"/>
</dbReference>
<feature type="binding site" evidence="12">
    <location>
        <position position="51"/>
    </location>
    <ligand>
        <name>FAD</name>
        <dbReference type="ChEBI" id="CHEBI:57692"/>
    </ligand>
</feature>
<dbReference type="PIRSF" id="PIRSF000350">
    <property type="entry name" value="Mercury_reductase_MerA"/>
    <property type="match status" value="1"/>
</dbReference>
<feature type="domain" description="Pyridine nucleotide-disulphide oxidoreductase dimerisation" evidence="15">
    <location>
        <begin position="345"/>
        <end position="454"/>
    </location>
</feature>
<evidence type="ECO:0000259" key="16">
    <source>
        <dbReference type="Pfam" id="PF07992"/>
    </source>
</evidence>
<dbReference type="GO" id="GO:0050660">
    <property type="term" value="F:flavin adenine dinucleotide binding"/>
    <property type="evidence" value="ECO:0007669"/>
    <property type="project" value="InterPro"/>
</dbReference>
<evidence type="ECO:0000256" key="11">
    <source>
        <dbReference type="PIRSR" id="PIRSR000350-2"/>
    </source>
</evidence>